<accession>A0ABW5V548</accession>
<protein>
    <recommendedName>
        <fullName evidence="8">Probable molybdenum cofactor guanylyltransferase</fullName>
        <shortName evidence="8">MoCo guanylyltransferase</shortName>
        <ecNumber evidence="8">2.7.7.77</ecNumber>
    </recommendedName>
    <alternativeName>
        <fullName evidence="8">GTP:molybdopterin guanylyltransferase</fullName>
    </alternativeName>
    <alternativeName>
        <fullName evidence="8">Mo-MPT guanylyltransferase</fullName>
    </alternativeName>
    <alternativeName>
        <fullName evidence="8">Molybdopterin guanylyltransferase</fullName>
    </alternativeName>
    <alternativeName>
        <fullName evidence="8">Molybdopterin-guanine dinucleotide synthase</fullName>
        <shortName evidence="8">MGD synthase</shortName>
    </alternativeName>
</protein>
<gene>
    <name evidence="8" type="primary">mobA</name>
    <name evidence="10" type="ORF">ACFSUO_07525</name>
</gene>
<comment type="function">
    <text evidence="8">Transfers a GMP moiety from GTP to Mo-molybdopterin (Mo-MPT) cofactor (Moco or molybdenum cofactor) to form Mo-molybdopterin guanine dinucleotide (Mo-MGD) cofactor.</text>
</comment>
<keyword evidence="6 8" id="KW-0342">GTP-binding</keyword>
<comment type="cofactor">
    <cofactor evidence="8">
        <name>Mg(2+)</name>
        <dbReference type="ChEBI" id="CHEBI:18420"/>
    </cofactor>
</comment>
<evidence type="ECO:0000256" key="5">
    <source>
        <dbReference type="ARBA" id="ARBA00022842"/>
    </source>
</evidence>
<dbReference type="PANTHER" id="PTHR19136">
    <property type="entry name" value="MOLYBDENUM COFACTOR GUANYLYLTRANSFERASE"/>
    <property type="match status" value="1"/>
</dbReference>
<feature type="binding site" evidence="8">
    <location>
        <begin position="8"/>
        <end position="10"/>
    </location>
    <ligand>
        <name>GTP</name>
        <dbReference type="ChEBI" id="CHEBI:37565"/>
    </ligand>
</feature>
<feature type="binding site" evidence="8">
    <location>
        <position position="94"/>
    </location>
    <ligand>
        <name>GTP</name>
        <dbReference type="ChEBI" id="CHEBI:37565"/>
    </ligand>
</feature>
<evidence type="ECO:0000256" key="1">
    <source>
        <dbReference type="ARBA" id="ARBA00022490"/>
    </source>
</evidence>
<dbReference type="EMBL" id="JBHUNA010000017">
    <property type="protein sequence ID" value="MFD2760815.1"/>
    <property type="molecule type" value="Genomic_DNA"/>
</dbReference>
<name>A0ABW5V548_9BACI</name>
<comment type="caution">
    <text evidence="10">The sequence shown here is derived from an EMBL/GenBank/DDBJ whole genome shotgun (WGS) entry which is preliminary data.</text>
</comment>
<feature type="binding site" evidence="8">
    <location>
        <position position="20"/>
    </location>
    <ligand>
        <name>GTP</name>
        <dbReference type="ChEBI" id="CHEBI:37565"/>
    </ligand>
</feature>
<keyword evidence="10" id="KW-0548">Nucleotidyltransferase</keyword>
<feature type="binding site" evidence="8">
    <location>
        <position position="65"/>
    </location>
    <ligand>
        <name>GTP</name>
        <dbReference type="ChEBI" id="CHEBI:37565"/>
    </ligand>
</feature>
<keyword evidence="11" id="KW-1185">Reference proteome</keyword>
<evidence type="ECO:0000256" key="3">
    <source>
        <dbReference type="ARBA" id="ARBA00022723"/>
    </source>
</evidence>
<evidence type="ECO:0000313" key="11">
    <source>
        <dbReference type="Proteomes" id="UP001597502"/>
    </source>
</evidence>
<comment type="subcellular location">
    <subcellularLocation>
        <location evidence="8">Cytoplasm</location>
    </subcellularLocation>
</comment>
<dbReference type="CDD" id="cd02503">
    <property type="entry name" value="MobA"/>
    <property type="match status" value="1"/>
</dbReference>
<dbReference type="EC" id="2.7.7.77" evidence="8"/>
<evidence type="ECO:0000256" key="2">
    <source>
        <dbReference type="ARBA" id="ARBA00022679"/>
    </source>
</evidence>
<dbReference type="Pfam" id="PF12804">
    <property type="entry name" value="NTP_transf_3"/>
    <property type="match status" value="1"/>
</dbReference>
<keyword evidence="7 8" id="KW-0501">Molybdenum cofactor biosynthesis</keyword>
<feature type="binding site" evidence="8">
    <location>
        <position position="94"/>
    </location>
    <ligand>
        <name>Mg(2+)</name>
        <dbReference type="ChEBI" id="CHEBI:18420"/>
    </ligand>
</feature>
<dbReference type="Proteomes" id="UP001597502">
    <property type="component" value="Unassembled WGS sequence"/>
</dbReference>
<keyword evidence="3 8" id="KW-0479">Metal-binding</keyword>
<keyword evidence="5 8" id="KW-0460">Magnesium</keyword>
<comment type="domain">
    <text evidence="8">The N-terminal domain determines nucleotide recognition and specific binding, while the C-terminal domain determines the specific binding to the target protein.</text>
</comment>
<dbReference type="RefSeq" id="WP_382392680.1">
    <property type="nucleotide sequence ID" value="NZ_JBHUNA010000017.1"/>
</dbReference>
<dbReference type="InterPro" id="IPR013482">
    <property type="entry name" value="Molybde_CF_guanTrfase"/>
</dbReference>
<feature type="domain" description="MobA-like NTP transferase" evidence="9">
    <location>
        <begin position="5"/>
        <end position="155"/>
    </location>
</feature>
<evidence type="ECO:0000256" key="8">
    <source>
        <dbReference type="HAMAP-Rule" id="MF_00316"/>
    </source>
</evidence>
<evidence type="ECO:0000259" key="9">
    <source>
        <dbReference type="Pfam" id="PF12804"/>
    </source>
</evidence>
<keyword evidence="1 8" id="KW-0963">Cytoplasm</keyword>
<evidence type="ECO:0000256" key="4">
    <source>
        <dbReference type="ARBA" id="ARBA00022741"/>
    </source>
</evidence>
<reference evidence="11" key="1">
    <citation type="journal article" date="2019" name="Int. J. Syst. Evol. Microbiol.">
        <title>The Global Catalogue of Microorganisms (GCM) 10K type strain sequencing project: providing services to taxonomists for standard genome sequencing and annotation.</title>
        <authorList>
            <consortium name="The Broad Institute Genomics Platform"/>
            <consortium name="The Broad Institute Genome Sequencing Center for Infectious Disease"/>
            <person name="Wu L."/>
            <person name="Ma J."/>
        </authorList>
    </citation>
    <scope>NUCLEOTIDE SEQUENCE [LARGE SCALE GENOMIC DNA]</scope>
    <source>
        <strain evidence="11">TISTR 1535</strain>
    </source>
</reference>
<keyword evidence="2 8" id="KW-0808">Transferase</keyword>
<evidence type="ECO:0000256" key="6">
    <source>
        <dbReference type="ARBA" id="ARBA00023134"/>
    </source>
</evidence>
<dbReference type="Gene3D" id="3.90.550.10">
    <property type="entry name" value="Spore Coat Polysaccharide Biosynthesis Protein SpsA, Chain A"/>
    <property type="match status" value="1"/>
</dbReference>
<organism evidence="10 11">
    <name type="scientific">Lentibacillus juripiscarius</name>
    <dbReference type="NCBI Taxonomy" id="257446"/>
    <lineage>
        <taxon>Bacteria</taxon>
        <taxon>Bacillati</taxon>
        <taxon>Bacillota</taxon>
        <taxon>Bacilli</taxon>
        <taxon>Bacillales</taxon>
        <taxon>Bacillaceae</taxon>
        <taxon>Lentibacillus</taxon>
    </lineage>
</organism>
<comment type="catalytic activity">
    <reaction evidence="8">
        <text>Mo-molybdopterin + GTP + H(+) = Mo-molybdopterin guanine dinucleotide + diphosphate</text>
        <dbReference type="Rhea" id="RHEA:34243"/>
        <dbReference type="ChEBI" id="CHEBI:15378"/>
        <dbReference type="ChEBI" id="CHEBI:33019"/>
        <dbReference type="ChEBI" id="CHEBI:37565"/>
        <dbReference type="ChEBI" id="CHEBI:71302"/>
        <dbReference type="ChEBI" id="CHEBI:71310"/>
        <dbReference type="EC" id="2.7.7.77"/>
    </reaction>
</comment>
<dbReference type="SUPFAM" id="SSF53448">
    <property type="entry name" value="Nucleotide-diphospho-sugar transferases"/>
    <property type="match status" value="1"/>
</dbReference>
<evidence type="ECO:0000256" key="7">
    <source>
        <dbReference type="ARBA" id="ARBA00023150"/>
    </source>
</evidence>
<keyword evidence="4 8" id="KW-0547">Nucleotide-binding</keyword>
<dbReference type="HAMAP" id="MF_00316">
    <property type="entry name" value="MobA"/>
    <property type="match status" value="1"/>
</dbReference>
<comment type="caution">
    <text evidence="8">Lacks conserved residue(s) required for the propagation of feature annotation.</text>
</comment>
<dbReference type="InterPro" id="IPR025877">
    <property type="entry name" value="MobA-like_NTP_Trfase"/>
</dbReference>
<proteinExistence type="inferred from homology"/>
<sequence>MQVSGIILAGGKSSRMGTNKSLLPIETKASIAHVADELKKCSQQTMVITNEPAQYTFLGLDMFSDRYKDMGPLAGMEAGLHYSSSDVCAFAACDMPFIDQEVYRLLLHSLGSHDAVIPVYNEKMHPLAGIYKKRVLPQIQNLLDRDQRKVRTLFRHINVRYVSDYKGLPAQMLERHFFNMNYPGQYEVAKRL</sequence>
<dbReference type="InterPro" id="IPR029044">
    <property type="entry name" value="Nucleotide-diphossugar_trans"/>
</dbReference>
<comment type="similarity">
    <text evidence="8">Belongs to the MobA family.</text>
</comment>
<dbReference type="PANTHER" id="PTHR19136:SF81">
    <property type="entry name" value="MOLYBDENUM COFACTOR GUANYLYLTRANSFERASE"/>
    <property type="match status" value="1"/>
</dbReference>
<dbReference type="GO" id="GO:0016779">
    <property type="term" value="F:nucleotidyltransferase activity"/>
    <property type="evidence" value="ECO:0007669"/>
    <property type="project" value="UniProtKB-KW"/>
</dbReference>
<evidence type="ECO:0000313" key="10">
    <source>
        <dbReference type="EMBL" id="MFD2760815.1"/>
    </source>
</evidence>